<evidence type="ECO:0000256" key="3">
    <source>
        <dbReference type="ARBA" id="ARBA00014919"/>
    </source>
</evidence>
<evidence type="ECO:0000256" key="14">
    <source>
        <dbReference type="SAM" id="Coils"/>
    </source>
</evidence>
<evidence type="ECO:0000259" key="15">
    <source>
        <dbReference type="SMART" id="SM00382"/>
    </source>
</evidence>
<organism evidence="17 18">
    <name type="scientific">[Clostridium] ultunense Esp</name>
    <dbReference type="NCBI Taxonomy" id="1288971"/>
    <lineage>
        <taxon>Bacteria</taxon>
        <taxon>Bacillati</taxon>
        <taxon>Bacillota</taxon>
        <taxon>Tissierellia</taxon>
        <taxon>Tissierellales</taxon>
        <taxon>Tepidimicrobiaceae</taxon>
        <taxon>Schnuerera</taxon>
    </lineage>
</organism>
<name>M1YR39_9FIRM</name>
<dbReference type="GO" id="GO:0015031">
    <property type="term" value="P:protein transport"/>
    <property type="evidence" value="ECO:0007669"/>
    <property type="project" value="UniProtKB-KW"/>
</dbReference>
<comment type="subcellular location">
    <subcellularLocation>
        <location evidence="1">Cell membrane</location>
        <topology evidence="1">Peripheral membrane protein</topology>
        <orientation evidence="1">Cytoplasmic side</orientation>
    </subcellularLocation>
</comment>
<keyword evidence="4" id="KW-0813">Transport</keyword>
<dbReference type="SUPFAM" id="SSF52540">
    <property type="entry name" value="P-loop containing nucleoside triphosphate hydrolases"/>
    <property type="match status" value="1"/>
</dbReference>
<protein>
    <recommendedName>
        <fullName evidence="3">Flagellar biosynthesis protein FlhF</fullName>
    </recommendedName>
    <alternativeName>
        <fullName evidence="13">Flagella-associated GTP-binding protein</fullName>
    </alternativeName>
</protein>
<dbReference type="AlphaFoldDB" id="M1YR39"/>
<evidence type="ECO:0000256" key="7">
    <source>
        <dbReference type="ARBA" id="ARBA00022795"/>
    </source>
</evidence>
<keyword evidence="6" id="KW-0547">Nucleotide-binding</keyword>
<keyword evidence="18" id="KW-1185">Reference proteome</keyword>
<dbReference type="InterPro" id="IPR047040">
    <property type="entry name" value="FlhF__GTPase_dom"/>
</dbReference>
<accession>M1YR39</accession>
<dbReference type="GO" id="GO:0006614">
    <property type="term" value="P:SRP-dependent cotranslational protein targeting to membrane"/>
    <property type="evidence" value="ECO:0007669"/>
    <property type="project" value="InterPro"/>
</dbReference>
<dbReference type="GO" id="GO:0005886">
    <property type="term" value="C:plasma membrane"/>
    <property type="evidence" value="ECO:0007669"/>
    <property type="project" value="UniProtKB-SubCell"/>
</dbReference>
<dbReference type="RefSeq" id="WP_005582674.1">
    <property type="nucleotide sequence ID" value="NZ_LT669839.1"/>
</dbReference>
<evidence type="ECO:0000259" key="16">
    <source>
        <dbReference type="SMART" id="SM00962"/>
    </source>
</evidence>
<comment type="function">
    <text evidence="12">Necessary for flagellar biosynthesis. May be involved in translocation of the flagellum.</text>
</comment>
<evidence type="ECO:0000256" key="11">
    <source>
        <dbReference type="ARBA" id="ARBA00023225"/>
    </source>
</evidence>
<comment type="similarity">
    <text evidence="2">Belongs to the GTP-binding SRP family.</text>
</comment>
<dbReference type="PANTHER" id="PTHR43134">
    <property type="entry name" value="SIGNAL RECOGNITION PARTICLE RECEPTOR SUBUNIT ALPHA"/>
    <property type="match status" value="1"/>
</dbReference>
<dbReference type="GO" id="GO:0005525">
    <property type="term" value="F:GTP binding"/>
    <property type="evidence" value="ECO:0007669"/>
    <property type="project" value="UniProtKB-KW"/>
</dbReference>
<evidence type="ECO:0000256" key="10">
    <source>
        <dbReference type="ARBA" id="ARBA00023136"/>
    </source>
</evidence>
<evidence type="ECO:0000256" key="2">
    <source>
        <dbReference type="ARBA" id="ARBA00008531"/>
    </source>
</evidence>
<dbReference type="Proteomes" id="UP000245423">
    <property type="component" value="Chromosome 1"/>
</dbReference>
<dbReference type="HOGENOM" id="CLU_009301_11_4_9"/>
<proteinExistence type="inferred from homology"/>
<keyword evidence="11" id="KW-1006">Bacterial flagellum protein export</keyword>
<sequence>MKVKKYTGYTTHEAMTKLKRELGSDAVVLNTRTVRQKGFLGFFRKPLVEITAAYEKKDLLSFKSREEDSLSRINNELNTLRNMVEQISSRVKEKDSEIPGELDKYRMKLIENGVEYLTATSILKKLSDQINFSHKDHITIKMIIKQTLMEYIGQVEPLSLDNSYQKVIFFVGPTGVGKTTTLAKIAAQLVMEDEYDIGLITSDTYRIAAIDQLKTYSDILQLPLKIIYNEEDMYKTLVTFKDKDIILVDTAGRNHRDIDEEDEIFKIMNSIKNKEVFLVLSGTTEYKTLKSIIRHYDFIKDYKIIFTKIDECEGLGNILNTKYLTNNPVSYVTTGQNVPDDIEVLNKEKVVSSLIGEI</sequence>
<keyword evidence="7" id="KW-1005">Bacterial flagellum biogenesis</keyword>
<keyword evidence="5" id="KW-1003">Cell membrane</keyword>
<evidence type="ECO:0000256" key="12">
    <source>
        <dbReference type="ARBA" id="ARBA00025337"/>
    </source>
</evidence>
<dbReference type="Gene3D" id="1.20.120.1380">
    <property type="entry name" value="Flagellar FlhF biosynthesis protein, N domain"/>
    <property type="match status" value="1"/>
</dbReference>
<evidence type="ECO:0000256" key="5">
    <source>
        <dbReference type="ARBA" id="ARBA00022475"/>
    </source>
</evidence>
<dbReference type="CDD" id="cd17873">
    <property type="entry name" value="FlhF"/>
    <property type="match status" value="1"/>
</dbReference>
<evidence type="ECO:0000256" key="6">
    <source>
        <dbReference type="ARBA" id="ARBA00022741"/>
    </source>
</evidence>
<evidence type="ECO:0000256" key="8">
    <source>
        <dbReference type="ARBA" id="ARBA00022927"/>
    </source>
</evidence>
<evidence type="ECO:0000256" key="4">
    <source>
        <dbReference type="ARBA" id="ARBA00022448"/>
    </source>
</evidence>
<evidence type="ECO:0000313" key="17">
    <source>
        <dbReference type="EMBL" id="SHD77033.1"/>
    </source>
</evidence>
<dbReference type="InterPro" id="IPR000897">
    <property type="entry name" value="SRP54_GTPase_dom"/>
</dbReference>
<keyword evidence="8" id="KW-0653">Protein transport</keyword>
<keyword evidence="10" id="KW-0472">Membrane</keyword>
<dbReference type="SMART" id="SM00382">
    <property type="entry name" value="AAA"/>
    <property type="match status" value="1"/>
</dbReference>
<keyword evidence="14" id="KW-0175">Coiled coil</keyword>
<evidence type="ECO:0000256" key="9">
    <source>
        <dbReference type="ARBA" id="ARBA00023134"/>
    </source>
</evidence>
<dbReference type="InterPro" id="IPR003593">
    <property type="entry name" value="AAA+_ATPase"/>
</dbReference>
<dbReference type="Gene3D" id="3.40.50.300">
    <property type="entry name" value="P-loop containing nucleotide triphosphate hydrolases"/>
    <property type="match status" value="1"/>
</dbReference>
<evidence type="ECO:0000313" key="18">
    <source>
        <dbReference type="Proteomes" id="UP000245423"/>
    </source>
</evidence>
<gene>
    <name evidence="17" type="ORF">CUESP1_1670</name>
</gene>
<keyword evidence="17" id="KW-0969">Cilium</keyword>
<feature type="domain" description="SRP54-type proteins GTP-binding" evidence="16">
    <location>
        <begin position="165"/>
        <end position="356"/>
    </location>
</feature>
<dbReference type="SMART" id="SM00962">
    <property type="entry name" value="SRP54"/>
    <property type="match status" value="1"/>
</dbReference>
<keyword evidence="17" id="KW-0282">Flagellum</keyword>
<dbReference type="Pfam" id="PF00448">
    <property type="entry name" value="SRP54"/>
    <property type="match status" value="1"/>
</dbReference>
<dbReference type="PANTHER" id="PTHR43134:SF3">
    <property type="entry name" value="FLAGELLAR BIOSYNTHESIS PROTEIN FLHF"/>
    <property type="match status" value="1"/>
</dbReference>
<keyword evidence="9" id="KW-0342">GTP-binding</keyword>
<keyword evidence="17" id="KW-0966">Cell projection</keyword>
<evidence type="ECO:0000256" key="1">
    <source>
        <dbReference type="ARBA" id="ARBA00004413"/>
    </source>
</evidence>
<evidence type="ECO:0000256" key="13">
    <source>
        <dbReference type="ARBA" id="ARBA00030866"/>
    </source>
</evidence>
<feature type="coiled-coil region" evidence="14">
    <location>
        <begin position="63"/>
        <end position="97"/>
    </location>
</feature>
<feature type="domain" description="AAA+ ATPase" evidence="15">
    <location>
        <begin position="164"/>
        <end position="310"/>
    </location>
</feature>
<dbReference type="FunFam" id="3.40.50.300:FF:000695">
    <property type="entry name" value="Flagellar biosynthesis regulator FlhF"/>
    <property type="match status" value="1"/>
</dbReference>
<dbReference type="InterPro" id="IPR027417">
    <property type="entry name" value="P-loop_NTPase"/>
</dbReference>
<dbReference type="GO" id="GO:0005047">
    <property type="term" value="F:signal recognition particle binding"/>
    <property type="evidence" value="ECO:0007669"/>
    <property type="project" value="TreeGrafter"/>
</dbReference>
<dbReference type="GO" id="GO:0003924">
    <property type="term" value="F:GTPase activity"/>
    <property type="evidence" value="ECO:0007669"/>
    <property type="project" value="InterPro"/>
</dbReference>
<dbReference type="GO" id="GO:0044781">
    <property type="term" value="P:bacterial-type flagellum organization"/>
    <property type="evidence" value="ECO:0007669"/>
    <property type="project" value="UniProtKB-KW"/>
</dbReference>
<reference evidence="17 18" key="1">
    <citation type="submission" date="2016-11" db="EMBL/GenBank/DDBJ databases">
        <authorList>
            <person name="Manzoor S."/>
        </authorList>
    </citation>
    <scope>NUCLEOTIDE SEQUENCE [LARGE SCALE GENOMIC DNA]</scope>
    <source>
        <strain evidence="17">Clostridium ultunense strain Esp</strain>
    </source>
</reference>
<dbReference type="EMBL" id="LT669839">
    <property type="protein sequence ID" value="SHD77033.1"/>
    <property type="molecule type" value="Genomic_DNA"/>
</dbReference>